<dbReference type="InterPro" id="IPR015940">
    <property type="entry name" value="UBA"/>
</dbReference>
<feature type="compositionally biased region" description="Polar residues" evidence="4">
    <location>
        <begin position="751"/>
        <end position="781"/>
    </location>
</feature>
<keyword evidence="7" id="KW-1185">Reference proteome</keyword>
<dbReference type="Gene3D" id="1.10.8.10">
    <property type="entry name" value="DNA helicase RuvA subunit, C-terminal domain"/>
    <property type="match status" value="1"/>
</dbReference>
<organism evidence="6 7">
    <name type="scientific">Littorina saxatilis</name>
    <dbReference type="NCBI Taxonomy" id="31220"/>
    <lineage>
        <taxon>Eukaryota</taxon>
        <taxon>Metazoa</taxon>
        <taxon>Spiralia</taxon>
        <taxon>Lophotrochozoa</taxon>
        <taxon>Mollusca</taxon>
        <taxon>Gastropoda</taxon>
        <taxon>Caenogastropoda</taxon>
        <taxon>Littorinimorpha</taxon>
        <taxon>Littorinoidea</taxon>
        <taxon>Littorinidae</taxon>
        <taxon>Littorina</taxon>
    </lineage>
</organism>
<comment type="subcellular location">
    <subcellularLocation>
        <location evidence="1">Cytoplasm</location>
    </subcellularLocation>
</comment>
<dbReference type="GO" id="GO:0005634">
    <property type="term" value="C:nucleus"/>
    <property type="evidence" value="ECO:0007669"/>
    <property type="project" value="TreeGrafter"/>
</dbReference>
<accession>A0AAN9GPY8</accession>
<feature type="compositionally biased region" description="Low complexity" evidence="4">
    <location>
        <begin position="459"/>
        <end position="478"/>
    </location>
</feature>
<sequence length="1323" mass="140317">MSTQVGTSRAGRTSKDKHAKSTVTSAPAAHNTSQNKTEKTALKNQATVEQMRIAQMIDSGKDSAANIDTVKQLCEMTGRSEDEVIVALHDAKDDADKAVEILLEGGGGEWEVQDKKKKRSNTLKSEKDSAVTQDTDRGDTRPDRSRDRYDYDRSDAPPRRGGRDRRNGGPIPRLANRGRGRERNNYRGDRDRDRSGNVNEKPNYNDRNTNTFNGEEDWEAEVGGGGNTDFREQRRGDRDSRGFGGDRGRGRGRGGGFGRPSTSRGGRPRRFDRPNESPSEGPYIDTWTNETATKAEKENTAWGETWGESPEDWADDQWTGTVSTFTLEDTKVFTPSQSKAMAETDMPALNDTTNTLGQRLEIGSLFSKSSEFAKAPDFTKTGEPTSGDSFFTNYNQQAAESIKNSIGIGSSARQNLSNIPASQPQSLSQLPAMPQRDMGQSSRSAVSSMLPSTSAVPTSAPLPSHPSQASQPAQPQQRRAPRSKMPPPSKIPASAVEMPGHMMPNLDVQFGVDFVSDSNQYGFGSTGDTNSSYSSASPPSSSSLGNHLRQADKAQQDSNRQTNIMSSPSAGSKPSQNSMPPMDVSPSRPSVFPNSVYTTPTKSDSAPNKVAEPIPYPSSVSDHKSGGLINTQITTQSPSALSQGSMSTSKPDTSNFSVANGYPGNSYNSHSAHSQSHKSGPSASQAYPHSAAGSQTSQAAASYPNQYSSQTQYSGGQQNQYPSANQSQYQGSQSQFPAGGSAGGSVPNQPPNQYMTGQSQYPGGNQGSSFPSAPVVTQSQYQGGGNQYHNNYQSSSSSFQSQQGGQSAAQNSLYPNTTQQSAGSYQSASGSFHVRDSQSAGSLQQSPGNQPNNSYQAQQANQPNNSYQSQQSNQPGNNYQNQPPAPGLNKATTTQNANTYNTSTFSSQHGQSLQTSPLSNKLGDSLSKMTLKDASGMESRSSQYDHGNNSTTAATTNSPSVSTTTSTVSATSTPVATSSSLNSRASTLPVTTKAPPNLPPGVPLVNPHLFMGQPAASGLPPYFGMQQPLYGYEDLQMLQQRLPLQTGNYYDLTAYSGVPSTIATGRDQTTGLATAPFTGAGTDNKQMNRVEAQSPSQSNQQQSGHNAPQQQLPFNIHYGYYYPGAVLPGAASFQYPTMFPMPPVTNAAAAAAHVPGTTTAAQLPKTYGSHQGFPSKGGYDEVSGGQDLTKVAYAGVQQQAKVAAAAAVASRMSTRTGSTADMNAGAYTKSHTQGFDKQGFPGGTPPPFNLPMANASQAGQLAAPAAPYGAPFLPMMPPQAHNQTILHHALQQDSGAGSGRGLQQAANQGKSGTAKPYGSNWGY</sequence>
<feature type="compositionally biased region" description="Polar residues" evidence="4">
    <location>
        <begin position="1"/>
        <end position="11"/>
    </location>
</feature>
<feature type="compositionally biased region" description="Polar residues" evidence="4">
    <location>
        <begin position="556"/>
        <end position="579"/>
    </location>
</feature>
<feature type="compositionally biased region" description="Polar residues" evidence="4">
    <location>
        <begin position="21"/>
        <end position="35"/>
    </location>
</feature>
<dbReference type="Pfam" id="PF12478">
    <property type="entry name" value="UBAP2-Lig"/>
    <property type="match status" value="1"/>
</dbReference>
<dbReference type="EMBL" id="JBAMIC010000001">
    <property type="protein sequence ID" value="KAK7116494.1"/>
    <property type="molecule type" value="Genomic_DNA"/>
</dbReference>
<feature type="compositionally biased region" description="Polar residues" evidence="4">
    <location>
        <begin position="628"/>
        <end position="687"/>
    </location>
</feature>
<feature type="compositionally biased region" description="Polar residues" evidence="4">
    <location>
        <begin position="938"/>
        <end position="947"/>
    </location>
</feature>
<evidence type="ECO:0000313" key="7">
    <source>
        <dbReference type="Proteomes" id="UP001374579"/>
    </source>
</evidence>
<feature type="region of interest" description="Disordered" evidence="4">
    <location>
        <begin position="1088"/>
        <end position="1109"/>
    </location>
</feature>
<comment type="caution">
    <text evidence="6">The sequence shown here is derived from an EMBL/GenBank/DDBJ whole genome shotgun (WGS) entry which is preliminary data.</text>
</comment>
<feature type="compositionally biased region" description="Low complexity" evidence="4">
    <location>
        <begin position="819"/>
        <end position="831"/>
    </location>
</feature>
<dbReference type="SMART" id="SM00165">
    <property type="entry name" value="UBA"/>
    <property type="match status" value="1"/>
</dbReference>
<name>A0AAN9GPY8_9CAEN</name>
<gene>
    <name evidence="6" type="ORF">V1264_002163</name>
</gene>
<protein>
    <recommendedName>
        <fullName evidence="5">UBA domain-containing protein</fullName>
    </recommendedName>
</protein>
<feature type="compositionally biased region" description="Low complexity" evidence="4">
    <location>
        <begin position="948"/>
        <end position="980"/>
    </location>
</feature>
<dbReference type="InterPro" id="IPR022166">
    <property type="entry name" value="UBAP2/Lig"/>
</dbReference>
<evidence type="ECO:0000256" key="4">
    <source>
        <dbReference type="SAM" id="MobiDB-lite"/>
    </source>
</evidence>
<feature type="compositionally biased region" description="Polar residues" evidence="4">
    <location>
        <begin position="981"/>
        <end position="990"/>
    </location>
</feature>
<evidence type="ECO:0000259" key="5">
    <source>
        <dbReference type="SMART" id="SM00165"/>
    </source>
</evidence>
<feature type="compositionally biased region" description="Low complexity" evidence="4">
    <location>
        <begin position="787"/>
        <end position="812"/>
    </location>
</feature>
<feature type="compositionally biased region" description="Polar residues" evidence="4">
    <location>
        <begin position="722"/>
        <end position="736"/>
    </location>
</feature>
<feature type="compositionally biased region" description="Basic and acidic residues" evidence="4">
    <location>
        <begin position="124"/>
        <end position="158"/>
    </location>
</feature>
<feature type="compositionally biased region" description="Low complexity" evidence="4">
    <location>
        <begin position="531"/>
        <end position="543"/>
    </location>
</feature>
<dbReference type="PANTHER" id="PTHR16308">
    <property type="entry name" value="UBIQUITIN ASSOCIATED PROTEIN 2-LIKE/LINGERER"/>
    <property type="match status" value="1"/>
</dbReference>
<dbReference type="PANTHER" id="PTHR16308:SF13">
    <property type="entry name" value="PROTEIN LINGERER"/>
    <property type="match status" value="1"/>
</dbReference>
<reference evidence="6 7" key="1">
    <citation type="submission" date="2024-02" db="EMBL/GenBank/DDBJ databases">
        <title>Chromosome-scale genome assembly of the rough periwinkle Littorina saxatilis.</title>
        <authorList>
            <person name="De Jode A."/>
            <person name="Faria R."/>
            <person name="Formenti G."/>
            <person name="Sims Y."/>
            <person name="Smith T.P."/>
            <person name="Tracey A."/>
            <person name="Wood J.M.D."/>
            <person name="Zagrodzka Z.B."/>
            <person name="Johannesson K."/>
            <person name="Butlin R.K."/>
            <person name="Leder E.H."/>
        </authorList>
    </citation>
    <scope>NUCLEOTIDE SEQUENCE [LARGE SCALE GENOMIC DNA]</scope>
    <source>
        <strain evidence="6">Snail1</strain>
        <tissue evidence="6">Muscle</tissue>
    </source>
</reference>
<feature type="region of interest" description="Disordered" evidence="4">
    <location>
        <begin position="1"/>
        <end position="46"/>
    </location>
</feature>
<evidence type="ECO:0000256" key="2">
    <source>
        <dbReference type="ARBA" id="ARBA00022490"/>
    </source>
</evidence>
<feature type="compositionally biased region" description="Basic and acidic residues" evidence="4">
    <location>
        <begin position="229"/>
        <end position="249"/>
    </location>
</feature>
<keyword evidence="3" id="KW-0597">Phosphoprotein</keyword>
<feature type="compositionally biased region" description="Polar residues" evidence="4">
    <location>
        <begin position="414"/>
        <end position="429"/>
    </location>
</feature>
<feature type="region of interest" description="Disordered" evidence="4">
    <location>
        <begin position="523"/>
        <end position="999"/>
    </location>
</feature>
<feature type="compositionally biased region" description="Low complexity" evidence="4">
    <location>
        <begin position="849"/>
        <end position="904"/>
    </location>
</feature>
<feature type="region of interest" description="Disordered" evidence="4">
    <location>
        <begin position="104"/>
        <end position="290"/>
    </location>
</feature>
<feature type="region of interest" description="Disordered" evidence="4">
    <location>
        <begin position="414"/>
        <end position="498"/>
    </location>
</feature>
<dbReference type="InterPro" id="IPR009060">
    <property type="entry name" value="UBA-like_sf"/>
</dbReference>
<proteinExistence type="predicted"/>
<dbReference type="Proteomes" id="UP001374579">
    <property type="component" value="Unassembled WGS sequence"/>
</dbReference>
<evidence type="ECO:0000313" key="6">
    <source>
        <dbReference type="EMBL" id="KAK7116494.1"/>
    </source>
</evidence>
<feature type="compositionally biased region" description="Polar residues" evidence="4">
    <location>
        <begin position="196"/>
        <end position="213"/>
    </location>
</feature>
<feature type="domain" description="UBA" evidence="5">
    <location>
        <begin position="66"/>
        <end position="104"/>
    </location>
</feature>
<dbReference type="GO" id="GO:0005737">
    <property type="term" value="C:cytoplasm"/>
    <property type="evidence" value="ECO:0007669"/>
    <property type="project" value="UniProtKB-SubCell"/>
</dbReference>
<feature type="compositionally biased region" description="Polar residues" evidence="4">
    <location>
        <begin position="905"/>
        <end position="919"/>
    </location>
</feature>
<feature type="compositionally biased region" description="Low complexity" evidence="4">
    <location>
        <begin position="690"/>
        <end position="721"/>
    </location>
</feature>
<feature type="region of interest" description="Disordered" evidence="4">
    <location>
        <begin position="1292"/>
        <end position="1323"/>
    </location>
</feature>
<feature type="compositionally biased region" description="Basic and acidic residues" evidence="4">
    <location>
        <begin position="179"/>
        <end position="195"/>
    </location>
</feature>
<dbReference type="InterPro" id="IPR051833">
    <property type="entry name" value="TC-DDR_regulator"/>
</dbReference>
<keyword evidence="2" id="KW-0963">Cytoplasm</keyword>
<dbReference type="SUPFAM" id="SSF46934">
    <property type="entry name" value="UBA-like"/>
    <property type="match status" value="1"/>
</dbReference>
<feature type="compositionally biased region" description="Polar residues" evidence="4">
    <location>
        <begin position="438"/>
        <end position="457"/>
    </location>
</feature>
<feature type="compositionally biased region" description="Low complexity" evidence="4">
    <location>
        <begin position="1093"/>
        <end position="1103"/>
    </location>
</feature>
<evidence type="ECO:0000256" key="3">
    <source>
        <dbReference type="ARBA" id="ARBA00022553"/>
    </source>
</evidence>
<feature type="compositionally biased region" description="Polar residues" evidence="4">
    <location>
        <begin position="837"/>
        <end position="848"/>
    </location>
</feature>
<evidence type="ECO:0000256" key="1">
    <source>
        <dbReference type="ARBA" id="ARBA00004496"/>
    </source>
</evidence>
<dbReference type="CDD" id="cd14277">
    <property type="entry name" value="UBA_UBP2_like"/>
    <property type="match status" value="1"/>
</dbReference>
<feature type="compositionally biased region" description="Polar residues" evidence="4">
    <location>
        <begin position="592"/>
        <end position="606"/>
    </location>
</feature>